<name>A0A6C0HV21_9ZZZZ</name>
<feature type="region of interest" description="Disordered" evidence="1">
    <location>
        <begin position="169"/>
        <end position="210"/>
    </location>
</feature>
<accession>A0A6C0HV21</accession>
<dbReference type="InterPro" id="IPR001763">
    <property type="entry name" value="Rhodanese-like_dom"/>
</dbReference>
<evidence type="ECO:0000256" key="1">
    <source>
        <dbReference type="SAM" id="MobiDB-lite"/>
    </source>
</evidence>
<feature type="domain" description="Rhodanese" evidence="2">
    <location>
        <begin position="130"/>
        <end position="153"/>
    </location>
</feature>
<reference evidence="3" key="1">
    <citation type="journal article" date="2020" name="Nature">
        <title>Giant virus diversity and host interactions through global metagenomics.</title>
        <authorList>
            <person name="Schulz F."/>
            <person name="Roux S."/>
            <person name="Paez-Espino D."/>
            <person name="Jungbluth S."/>
            <person name="Walsh D.A."/>
            <person name="Denef V.J."/>
            <person name="McMahon K.D."/>
            <person name="Konstantinidis K.T."/>
            <person name="Eloe-Fadrosh E.A."/>
            <person name="Kyrpides N.C."/>
            <person name="Woyke T."/>
        </authorList>
    </citation>
    <scope>NUCLEOTIDE SEQUENCE</scope>
    <source>
        <strain evidence="3">GVMAG-M-3300023184-16</strain>
    </source>
</reference>
<dbReference type="AlphaFoldDB" id="A0A6C0HV21"/>
<dbReference type="PROSITE" id="PS50206">
    <property type="entry name" value="RHODANESE_3"/>
    <property type="match status" value="1"/>
</dbReference>
<dbReference type="EMBL" id="MN740015">
    <property type="protein sequence ID" value="QHT83986.1"/>
    <property type="molecule type" value="Genomic_DNA"/>
</dbReference>
<evidence type="ECO:0000259" key="2">
    <source>
        <dbReference type="PROSITE" id="PS50206"/>
    </source>
</evidence>
<proteinExistence type="predicted"/>
<evidence type="ECO:0000313" key="3">
    <source>
        <dbReference type="EMBL" id="QHT83986.1"/>
    </source>
</evidence>
<sequence>MLSFLYNKTTTSNESFSWFKPAKNTITSFTTAGNHKVGFEDILYMLESETTKNKMSNRSVYHRQKEDAIFLLINTLPMTSQHCLIPKTIPYHMEEKIINDILNDASVQPLQYYIVLYGKHSTDDSVDKKYRQLIQLGFTNVFIYYGGLFEWMLLRDIYGEDKFPLHTSDNKKDTYGSGNAYSEGQRRSPEEYDVLSMRPPSKFSQIGNVT</sequence>
<organism evidence="3">
    <name type="scientific">viral metagenome</name>
    <dbReference type="NCBI Taxonomy" id="1070528"/>
    <lineage>
        <taxon>unclassified sequences</taxon>
        <taxon>metagenomes</taxon>
        <taxon>organismal metagenomes</taxon>
    </lineage>
</organism>
<protein>
    <recommendedName>
        <fullName evidence="2">Rhodanese domain-containing protein</fullName>
    </recommendedName>
</protein>